<organism evidence="1 2">
    <name type="scientific">Fragilariopsis cylindrus CCMP1102</name>
    <dbReference type="NCBI Taxonomy" id="635003"/>
    <lineage>
        <taxon>Eukaryota</taxon>
        <taxon>Sar</taxon>
        <taxon>Stramenopiles</taxon>
        <taxon>Ochrophyta</taxon>
        <taxon>Bacillariophyta</taxon>
        <taxon>Bacillariophyceae</taxon>
        <taxon>Bacillariophycidae</taxon>
        <taxon>Bacillariales</taxon>
        <taxon>Bacillariaceae</taxon>
        <taxon>Fragilariopsis</taxon>
    </lineage>
</organism>
<dbReference type="InParanoid" id="A0A1E7EQE9"/>
<reference evidence="1 2" key="1">
    <citation type="submission" date="2016-09" db="EMBL/GenBank/DDBJ databases">
        <title>Extensive genetic diversity and differential bi-allelic expression allows diatom success in the polar Southern Ocean.</title>
        <authorList>
            <consortium name="DOE Joint Genome Institute"/>
            <person name="Mock T."/>
            <person name="Otillar R.P."/>
            <person name="Strauss J."/>
            <person name="Dupont C."/>
            <person name="Frickenhaus S."/>
            <person name="Maumus F."/>
            <person name="Mcmullan M."/>
            <person name="Sanges R."/>
            <person name="Schmutz J."/>
            <person name="Toseland A."/>
            <person name="Valas R."/>
            <person name="Veluchamy A."/>
            <person name="Ward B.J."/>
            <person name="Allen A."/>
            <person name="Barry K."/>
            <person name="Falciatore A."/>
            <person name="Ferrante M."/>
            <person name="Fortunato A.E."/>
            <person name="Gloeckner G."/>
            <person name="Gruber A."/>
            <person name="Hipkin R."/>
            <person name="Janech M."/>
            <person name="Kroth P."/>
            <person name="Leese F."/>
            <person name="Lindquist E."/>
            <person name="Lyon B.R."/>
            <person name="Martin J."/>
            <person name="Mayer C."/>
            <person name="Parker M."/>
            <person name="Quesneville H."/>
            <person name="Raymond J."/>
            <person name="Uhlig C."/>
            <person name="Valentin K.U."/>
            <person name="Worden A.Z."/>
            <person name="Armbrust E.V."/>
            <person name="Bowler C."/>
            <person name="Green B."/>
            <person name="Moulton V."/>
            <person name="Van Oosterhout C."/>
            <person name="Grigoriev I."/>
        </authorList>
    </citation>
    <scope>NUCLEOTIDE SEQUENCE [LARGE SCALE GENOMIC DNA]</scope>
    <source>
        <strain evidence="1 2">CCMP1102</strain>
    </source>
</reference>
<evidence type="ECO:0000313" key="1">
    <source>
        <dbReference type="EMBL" id="OEU08139.1"/>
    </source>
</evidence>
<name>A0A1E7EQE9_9STRA</name>
<dbReference type="EMBL" id="KV784382">
    <property type="protein sequence ID" value="OEU08139.1"/>
    <property type="molecule type" value="Genomic_DNA"/>
</dbReference>
<dbReference type="Proteomes" id="UP000095751">
    <property type="component" value="Unassembled WGS sequence"/>
</dbReference>
<dbReference type="AlphaFoldDB" id="A0A1E7EQE9"/>
<accession>A0A1E7EQE9</accession>
<proteinExistence type="predicted"/>
<evidence type="ECO:0000313" key="2">
    <source>
        <dbReference type="Proteomes" id="UP000095751"/>
    </source>
</evidence>
<sequence length="224" mass="25663">MMVVSMDDDDPTRGSNNIHYVVLIHYTPSRPPPLPEPPSPLSIDNDFDTTDHVTDGVRCIPRHVVTKDDNDTIALMQLVVLYHDIHYDVTDYNYRKDGNALKRIANRDQQLQRLGEQAKLRSFDMNTIKDMDTIISLLFRLAYRVNGMYQVQGFDNNAKYKIMHNFIAKDTIRNCITKDIVMNDNDNTIALMQQVLNQDDTGRNGKTKRVNNIFPTEACDDNGG</sequence>
<dbReference type="KEGG" id="fcy:FRACYDRAFT_250366"/>
<keyword evidence="2" id="KW-1185">Reference proteome</keyword>
<gene>
    <name evidence="1" type="ORF">FRACYDRAFT_250366</name>
</gene>
<protein>
    <submittedName>
        <fullName evidence="1">Uncharacterized protein</fullName>
    </submittedName>
</protein>